<feature type="signal peptide" evidence="1">
    <location>
        <begin position="1"/>
        <end position="27"/>
    </location>
</feature>
<evidence type="ECO:0000313" key="4">
    <source>
        <dbReference type="Proteomes" id="UP000028569"/>
    </source>
</evidence>
<feature type="domain" description="Solute-binding protein family 5" evidence="2">
    <location>
        <begin position="83"/>
        <end position="461"/>
    </location>
</feature>
<dbReference type="Proteomes" id="UP000028569">
    <property type="component" value="Chromosome"/>
</dbReference>
<dbReference type="Pfam" id="PF00496">
    <property type="entry name" value="SBP_bac_5"/>
    <property type="match status" value="1"/>
</dbReference>
<dbReference type="InterPro" id="IPR039424">
    <property type="entry name" value="SBP_5"/>
</dbReference>
<name>A0A087VTK7_9BIFI</name>
<dbReference type="RefSeq" id="WP_033489876.1">
    <property type="nucleotide sequence ID" value="NZ_CP006018.1"/>
</dbReference>
<dbReference type="PROSITE" id="PS51257">
    <property type="entry name" value="PROKAR_LIPOPROTEIN"/>
    <property type="match status" value="1"/>
</dbReference>
<dbReference type="PANTHER" id="PTHR30290">
    <property type="entry name" value="PERIPLASMIC BINDING COMPONENT OF ABC TRANSPORTER"/>
    <property type="match status" value="1"/>
</dbReference>
<dbReference type="PIRSF" id="PIRSF002741">
    <property type="entry name" value="MppA"/>
    <property type="match status" value="1"/>
</dbReference>
<dbReference type="GO" id="GO:0043190">
    <property type="term" value="C:ATP-binding cassette (ABC) transporter complex"/>
    <property type="evidence" value="ECO:0007669"/>
    <property type="project" value="InterPro"/>
</dbReference>
<keyword evidence="4" id="KW-1185">Reference proteome</keyword>
<dbReference type="CDD" id="cd00995">
    <property type="entry name" value="PBP2_NikA_DppA_OppA_like"/>
    <property type="match status" value="1"/>
</dbReference>
<reference evidence="3 4" key="1">
    <citation type="journal article" date="2014" name="Appl. Environ. Microbiol.">
        <title>Genomic encyclopedia of type strains of the genus Bifidobacterium.</title>
        <authorList>
            <person name="Milani C."/>
            <person name="Lugli G.A."/>
            <person name="Duranti S."/>
            <person name="Turroni F."/>
            <person name="Bottacini F."/>
            <person name="Mangifesta M."/>
            <person name="Sanchez B."/>
            <person name="Viappiani A."/>
            <person name="Mancabelli L."/>
            <person name="Taminiau B."/>
            <person name="Delcenserie V."/>
            <person name="Barrangou R."/>
            <person name="Margolles A."/>
            <person name="van Sinderen D."/>
            <person name="Ventura M."/>
        </authorList>
    </citation>
    <scope>NUCLEOTIDE SEQUENCE [LARGE SCALE GENOMIC DNA]</scope>
    <source>
        <strain evidence="3 4">LMG 11587</strain>
    </source>
</reference>
<proteinExistence type="predicted"/>
<evidence type="ECO:0000259" key="2">
    <source>
        <dbReference type="Pfam" id="PF00496"/>
    </source>
</evidence>
<dbReference type="InterPro" id="IPR000914">
    <property type="entry name" value="SBP_5_dom"/>
</dbReference>
<dbReference type="SUPFAM" id="SSF53850">
    <property type="entry name" value="Periplasmic binding protein-like II"/>
    <property type="match status" value="1"/>
</dbReference>
<dbReference type="OrthoDB" id="9046151at2"/>
<evidence type="ECO:0000313" key="3">
    <source>
        <dbReference type="EMBL" id="AIC91730.1"/>
    </source>
</evidence>
<protein>
    <submittedName>
        <fullName evidence="3">ABC transporter, substrate-binding protein, family 5</fullName>
    </submittedName>
</protein>
<evidence type="ECO:0000256" key="1">
    <source>
        <dbReference type="SAM" id="SignalP"/>
    </source>
</evidence>
<keyword evidence="1" id="KW-0732">Signal</keyword>
<dbReference type="HOGENOM" id="CLU_017028_0_3_11"/>
<accession>A0A087VTK7</accession>
<feature type="chain" id="PRO_5001831533" evidence="1">
    <location>
        <begin position="28"/>
        <end position="564"/>
    </location>
</feature>
<dbReference type="Gene3D" id="3.40.190.10">
    <property type="entry name" value="Periplasmic binding protein-like II"/>
    <property type="match status" value="1"/>
</dbReference>
<dbReference type="InterPro" id="IPR030678">
    <property type="entry name" value="Peptide/Ni-bd"/>
</dbReference>
<dbReference type="Gene3D" id="3.90.76.10">
    <property type="entry name" value="Dipeptide-binding Protein, Domain 1"/>
    <property type="match status" value="1"/>
</dbReference>
<gene>
    <name evidence="3" type="ORF">BINDI_0449</name>
</gene>
<dbReference type="Gene3D" id="3.10.105.10">
    <property type="entry name" value="Dipeptide-binding Protein, Domain 3"/>
    <property type="match status" value="1"/>
</dbReference>
<sequence length="564" mass="61275">MKKRIGKALVAAMACSLALGGCGGTDAEDLAQTTEQPLPGTIIKVYGCEPSRPLIPSDTADECGGQLVNAMFSRLVRFDSKGKPQNDLAEEITHNERMTRYTIRLVDGRSFSDGSPVRSSSFTRAWSWAANPANGQAGSMLFSNIRGYEDLQQAGTSKDAQLSGLKIVDDLTFTVDLSAPSATFPILVGALAYAPLPQSFYKDPAAFGSRPVTSGPYRFESWAHRKVVKIRRSATYTGDIGIRNAGVDFLVYPDPVSALSDVQAGRLDVITTVPDSAGKSFVEDSSLQSYNKAGSGLELLTIPTGMEHFGQDREGRLRRRAISMAIDRRTLIEETLDNLAQQPTDFTSPTIPGWSEDLKGEEHLRYRAEAAREAWSQADAIRMWPHDRSLPLVCVTEEGTGAFYEGLAASVRNALGIDVEVRTVPTRAALLSGLDKGEYGQVAFPVRILPDYPSPEAYLNQGFVAIGGGRRSPAGPEVLQGRDLSGYASPAFENLLKKAGEAQGVDEANRLYQEAEETLLEDLPSIPLFTVNNVGAGSRRVRGMVPGWNGWPSFWDLSREERDN</sequence>
<dbReference type="PANTHER" id="PTHR30290:SF83">
    <property type="entry name" value="ABC TRANSPORTER SUBSTRATE-BINDING PROTEIN"/>
    <property type="match status" value="1"/>
</dbReference>
<dbReference type="GO" id="GO:0015833">
    <property type="term" value="P:peptide transport"/>
    <property type="evidence" value="ECO:0007669"/>
    <property type="project" value="TreeGrafter"/>
</dbReference>
<dbReference type="EMBL" id="CP006018">
    <property type="protein sequence ID" value="AIC91730.1"/>
    <property type="molecule type" value="Genomic_DNA"/>
</dbReference>
<dbReference type="KEGG" id="bii:BINDI_0449"/>
<dbReference type="GO" id="GO:0042597">
    <property type="term" value="C:periplasmic space"/>
    <property type="evidence" value="ECO:0007669"/>
    <property type="project" value="UniProtKB-ARBA"/>
</dbReference>
<dbReference type="AlphaFoldDB" id="A0A087VTK7"/>
<dbReference type="GO" id="GO:1904680">
    <property type="term" value="F:peptide transmembrane transporter activity"/>
    <property type="evidence" value="ECO:0007669"/>
    <property type="project" value="TreeGrafter"/>
</dbReference>
<organism evidence="3 4">
    <name type="scientific">Bifidobacterium [indicum] DSM 20214 = LMG 11587</name>
    <dbReference type="NCBI Taxonomy" id="1341694"/>
    <lineage>
        <taxon>Bacteria</taxon>
        <taxon>Bacillati</taxon>
        <taxon>Actinomycetota</taxon>
        <taxon>Actinomycetes</taxon>
        <taxon>Bifidobacteriales</taxon>
        <taxon>Bifidobacteriaceae</taxon>
        <taxon>Bifidobacterium</taxon>
    </lineage>
</organism>